<keyword evidence="2" id="KW-1185">Reference proteome</keyword>
<protein>
    <submittedName>
        <fullName evidence="1">Uncharacterized protein</fullName>
    </submittedName>
</protein>
<dbReference type="Proteomes" id="UP000824540">
    <property type="component" value="Unassembled WGS sequence"/>
</dbReference>
<accession>A0A8T2N8G5</accession>
<reference evidence="1" key="1">
    <citation type="thesis" date="2021" institute="BYU ScholarsArchive" country="Provo, UT, USA">
        <title>Applications of and Algorithms for Genome Assembly and Genomic Analyses with an Emphasis on Marine Teleosts.</title>
        <authorList>
            <person name="Pickett B.D."/>
        </authorList>
    </citation>
    <scope>NUCLEOTIDE SEQUENCE</scope>
    <source>
        <strain evidence="1">HI-2016</strain>
    </source>
</reference>
<proteinExistence type="predicted"/>
<sequence length="74" mass="8674">MKSDVEELMPRLLPVEKCETGEVDLSGPPRNPQEYLRQVQSLCYQKPIPSYDNWQDDALKCERTCWQLKLYAKA</sequence>
<gene>
    <name evidence="1" type="ORF">JZ751_002986</name>
</gene>
<dbReference type="EMBL" id="JAFBMS010000102">
    <property type="protein sequence ID" value="KAG9336639.1"/>
    <property type="molecule type" value="Genomic_DNA"/>
</dbReference>
<dbReference type="OrthoDB" id="428895at2759"/>
<evidence type="ECO:0000313" key="2">
    <source>
        <dbReference type="Proteomes" id="UP000824540"/>
    </source>
</evidence>
<dbReference type="AlphaFoldDB" id="A0A8T2N8G5"/>
<comment type="caution">
    <text evidence="1">The sequence shown here is derived from an EMBL/GenBank/DDBJ whole genome shotgun (WGS) entry which is preliminary data.</text>
</comment>
<evidence type="ECO:0000313" key="1">
    <source>
        <dbReference type="EMBL" id="KAG9336639.1"/>
    </source>
</evidence>
<name>A0A8T2N8G5_9TELE</name>
<organism evidence="1 2">
    <name type="scientific">Albula glossodonta</name>
    <name type="common">roundjaw bonefish</name>
    <dbReference type="NCBI Taxonomy" id="121402"/>
    <lineage>
        <taxon>Eukaryota</taxon>
        <taxon>Metazoa</taxon>
        <taxon>Chordata</taxon>
        <taxon>Craniata</taxon>
        <taxon>Vertebrata</taxon>
        <taxon>Euteleostomi</taxon>
        <taxon>Actinopterygii</taxon>
        <taxon>Neopterygii</taxon>
        <taxon>Teleostei</taxon>
        <taxon>Albuliformes</taxon>
        <taxon>Albulidae</taxon>
        <taxon>Albula</taxon>
    </lineage>
</organism>